<dbReference type="GO" id="GO:0005886">
    <property type="term" value="C:plasma membrane"/>
    <property type="evidence" value="ECO:0007669"/>
    <property type="project" value="UniProtKB-SubCell"/>
</dbReference>
<reference evidence="10" key="1">
    <citation type="journal article" date="2013" name="Genome Biol.">
        <title>Comparative genomics of the core and accessory genomes of 48 Sinorhizobium strains comprising five genospecies.</title>
        <authorList>
            <person name="Sugawara M."/>
            <person name="Epstein B."/>
            <person name="Badgley B.D."/>
            <person name="Unno T."/>
            <person name="Xu L."/>
            <person name="Reese J."/>
            <person name="Gyaneshwar P."/>
            <person name="Denny R."/>
            <person name="Mudge J."/>
            <person name="Bharti A.K."/>
            <person name="Farmer A.D."/>
            <person name="May G.D."/>
            <person name="Woodward J.E."/>
            <person name="Medigue C."/>
            <person name="Vallenet D."/>
            <person name="Lajus A."/>
            <person name="Rouy Z."/>
            <person name="Martinez-Vaz B."/>
            <person name="Tiffin P."/>
            <person name="Young N.D."/>
            <person name="Sadowsky M.J."/>
        </authorList>
    </citation>
    <scope>NUCLEOTIDE SEQUENCE</scope>
    <source>
        <strain evidence="10">M1</strain>
    </source>
</reference>
<name>A0A6G1WIR2_9HYPH</name>
<evidence type="ECO:0000256" key="5">
    <source>
        <dbReference type="ARBA" id="ARBA00022692"/>
    </source>
</evidence>
<dbReference type="CDD" id="cd06261">
    <property type="entry name" value="TM_PBP2"/>
    <property type="match status" value="1"/>
</dbReference>
<dbReference type="RefSeq" id="WP_153412842.1">
    <property type="nucleotide sequence ID" value="NZ_WISB01000074.1"/>
</dbReference>
<organism evidence="10">
    <name type="scientific">Sinorhizobium medicae</name>
    <dbReference type="NCBI Taxonomy" id="110321"/>
    <lineage>
        <taxon>Bacteria</taxon>
        <taxon>Pseudomonadati</taxon>
        <taxon>Pseudomonadota</taxon>
        <taxon>Alphaproteobacteria</taxon>
        <taxon>Hyphomicrobiales</taxon>
        <taxon>Rhizobiaceae</taxon>
        <taxon>Sinorhizobium/Ensifer group</taxon>
        <taxon>Sinorhizobium</taxon>
    </lineage>
</organism>
<dbReference type="Pfam" id="PF00528">
    <property type="entry name" value="BPD_transp_1"/>
    <property type="match status" value="1"/>
</dbReference>
<dbReference type="EMBL" id="WISB01000074">
    <property type="protein sequence ID" value="MQW69640.1"/>
    <property type="molecule type" value="Genomic_DNA"/>
</dbReference>
<comment type="similarity">
    <text evidence="2">Belongs to the binding-protein-dependent transport system permease family. CysTW subfamily.</text>
</comment>
<comment type="subcellular location">
    <subcellularLocation>
        <location evidence="1 8">Cell membrane</location>
        <topology evidence="1 8">Multi-pass membrane protein</topology>
    </subcellularLocation>
</comment>
<evidence type="ECO:0000313" key="10">
    <source>
        <dbReference type="EMBL" id="MQW69640.1"/>
    </source>
</evidence>
<dbReference type="InterPro" id="IPR000515">
    <property type="entry name" value="MetI-like"/>
</dbReference>
<evidence type="ECO:0000259" key="9">
    <source>
        <dbReference type="PROSITE" id="PS50928"/>
    </source>
</evidence>
<accession>A0A6G1WIR2</accession>
<gene>
    <name evidence="10" type="ORF">GHJ91_10860</name>
</gene>
<evidence type="ECO:0000256" key="7">
    <source>
        <dbReference type="ARBA" id="ARBA00023136"/>
    </source>
</evidence>
<feature type="transmembrane region" description="Helical" evidence="8">
    <location>
        <begin position="263"/>
        <end position="286"/>
    </location>
</feature>
<dbReference type="PANTHER" id="PTHR42929">
    <property type="entry name" value="INNER MEMBRANE ABC TRANSPORTER PERMEASE PROTEIN YDCU-RELATED-RELATED"/>
    <property type="match status" value="1"/>
</dbReference>
<dbReference type="Gene3D" id="1.10.3720.10">
    <property type="entry name" value="MetI-like"/>
    <property type="match status" value="1"/>
</dbReference>
<evidence type="ECO:0000256" key="4">
    <source>
        <dbReference type="ARBA" id="ARBA00022475"/>
    </source>
</evidence>
<protein>
    <submittedName>
        <fullName evidence="10">ABC transporter permease subunit</fullName>
    </submittedName>
</protein>
<proteinExistence type="inferred from homology"/>
<comment type="caution">
    <text evidence="10">The sequence shown here is derived from an EMBL/GenBank/DDBJ whole genome shotgun (WGS) entry which is preliminary data.</text>
</comment>
<evidence type="ECO:0000256" key="1">
    <source>
        <dbReference type="ARBA" id="ARBA00004651"/>
    </source>
</evidence>
<dbReference type="AlphaFoldDB" id="A0A6G1WIR2"/>
<dbReference type="SUPFAM" id="SSF161098">
    <property type="entry name" value="MetI-like"/>
    <property type="match status" value="1"/>
</dbReference>
<evidence type="ECO:0000256" key="8">
    <source>
        <dbReference type="RuleBase" id="RU363032"/>
    </source>
</evidence>
<sequence length="393" mass="42148">MKQRSWLLRHAKSFVLIAPLALFLAFFFVAPLVTMMKTAVSDPVVSRALPNIAAALDGWDRTSAPPADAQRALVADIRGIQEDELFGDLVRRLNSAKSGFRTLMSKTRKAVAENPNLDDLISVDKRWSDPAFWIAVQDAASSPVTDRNLLAAVDLTRDLNGNIIEAPAGTSANRETLIRTIVVAGMVTIYTVLIGLPFAMVAASTTGWKRQLLLGAVLLPLWTSLLVRTAAWYIILQDNGLINLTLQAIGLTEGPLPLIFNRLGVVIAMTHVLLPFMVLPIFSVLIGIPKNLMPAAASLGASPVRSFLSVLLPLSLRGVVSGSLLVFMSALGYYITPALIGGAKDQMISAVIAYYATGAANWGMAGALGIVLLTATIILYVVYLRLSSEEAKA</sequence>
<keyword evidence="5 8" id="KW-0812">Transmembrane</keyword>
<feature type="domain" description="ABC transmembrane type-1" evidence="9">
    <location>
        <begin position="177"/>
        <end position="383"/>
    </location>
</feature>
<keyword evidence="3 8" id="KW-0813">Transport</keyword>
<dbReference type="PROSITE" id="PS50928">
    <property type="entry name" value="ABC_TM1"/>
    <property type="match status" value="1"/>
</dbReference>
<dbReference type="InterPro" id="IPR035906">
    <property type="entry name" value="MetI-like_sf"/>
</dbReference>
<evidence type="ECO:0000256" key="6">
    <source>
        <dbReference type="ARBA" id="ARBA00022989"/>
    </source>
</evidence>
<keyword evidence="4" id="KW-1003">Cell membrane</keyword>
<evidence type="ECO:0000256" key="2">
    <source>
        <dbReference type="ARBA" id="ARBA00007069"/>
    </source>
</evidence>
<feature type="transmembrane region" description="Helical" evidence="8">
    <location>
        <begin position="177"/>
        <end position="200"/>
    </location>
</feature>
<feature type="transmembrane region" description="Helical" evidence="8">
    <location>
        <begin position="307"/>
        <end position="335"/>
    </location>
</feature>
<feature type="transmembrane region" description="Helical" evidence="8">
    <location>
        <begin position="362"/>
        <end position="383"/>
    </location>
</feature>
<keyword evidence="7 8" id="KW-0472">Membrane</keyword>
<feature type="transmembrane region" description="Helical" evidence="8">
    <location>
        <begin position="212"/>
        <end position="235"/>
    </location>
</feature>
<dbReference type="GO" id="GO:0055085">
    <property type="term" value="P:transmembrane transport"/>
    <property type="evidence" value="ECO:0007669"/>
    <property type="project" value="InterPro"/>
</dbReference>
<keyword evidence="6 8" id="KW-1133">Transmembrane helix</keyword>
<evidence type="ECO:0000256" key="3">
    <source>
        <dbReference type="ARBA" id="ARBA00022448"/>
    </source>
</evidence>
<dbReference type="PANTHER" id="PTHR42929:SF5">
    <property type="entry name" value="ABC TRANSPORTER PERMEASE PROTEIN"/>
    <property type="match status" value="1"/>
</dbReference>